<evidence type="ECO:0000313" key="3">
    <source>
        <dbReference type="EMBL" id="KAK5640987.1"/>
    </source>
</evidence>
<dbReference type="Gene3D" id="3.90.1200.10">
    <property type="match status" value="1"/>
</dbReference>
<dbReference type="AlphaFoldDB" id="A0AAN7ZFW8"/>
<keyword evidence="4" id="KW-1185">Reference proteome</keyword>
<gene>
    <name evidence="3" type="ORF">RI129_009534</name>
</gene>
<dbReference type="InterPro" id="IPR015897">
    <property type="entry name" value="CHK_kinase-like"/>
</dbReference>
<comment type="caution">
    <text evidence="3">The sequence shown here is derived from an EMBL/GenBank/DDBJ whole genome shotgun (WGS) entry which is preliminary data.</text>
</comment>
<proteinExistence type="predicted"/>
<dbReference type="SUPFAM" id="SSF56112">
    <property type="entry name" value="Protein kinase-like (PK-like)"/>
    <property type="match status" value="1"/>
</dbReference>
<evidence type="ECO:0000259" key="2">
    <source>
        <dbReference type="SMART" id="SM00587"/>
    </source>
</evidence>
<dbReference type="InterPro" id="IPR011009">
    <property type="entry name" value="Kinase-like_dom_sf"/>
</dbReference>
<dbReference type="EMBL" id="JAVRBK010000007">
    <property type="protein sequence ID" value="KAK5640987.1"/>
    <property type="molecule type" value="Genomic_DNA"/>
</dbReference>
<dbReference type="PANTHER" id="PTHR11012">
    <property type="entry name" value="PROTEIN KINASE-LIKE DOMAIN-CONTAINING"/>
    <property type="match status" value="1"/>
</dbReference>
<dbReference type="Pfam" id="PF02958">
    <property type="entry name" value="EcKL"/>
    <property type="match status" value="2"/>
</dbReference>
<accession>A0AAN7ZFW8</accession>
<keyword evidence="1" id="KW-0812">Transmembrane</keyword>
<name>A0AAN7ZFW8_9COLE</name>
<keyword evidence="1" id="KW-0472">Membrane</keyword>
<feature type="domain" description="CHK kinase-like" evidence="2">
    <location>
        <begin position="1"/>
        <end position="120"/>
    </location>
</feature>
<dbReference type="SMART" id="SM00587">
    <property type="entry name" value="CHK"/>
    <property type="match status" value="1"/>
</dbReference>
<dbReference type="InterPro" id="IPR004119">
    <property type="entry name" value="EcKL"/>
</dbReference>
<evidence type="ECO:0000256" key="1">
    <source>
        <dbReference type="SAM" id="Phobius"/>
    </source>
</evidence>
<protein>
    <recommendedName>
        <fullName evidence="2">CHK kinase-like domain-containing protein</fullName>
    </recommendedName>
</protein>
<organism evidence="3 4">
    <name type="scientific">Pyrocoelia pectoralis</name>
    <dbReference type="NCBI Taxonomy" id="417401"/>
    <lineage>
        <taxon>Eukaryota</taxon>
        <taxon>Metazoa</taxon>
        <taxon>Ecdysozoa</taxon>
        <taxon>Arthropoda</taxon>
        <taxon>Hexapoda</taxon>
        <taxon>Insecta</taxon>
        <taxon>Pterygota</taxon>
        <taxon>Neoptera</taxon>
        <taxon>Endopterygota</taxon>
        <taxon>Coleoptera</taxon>
        <taxon>Polyphaga</taxon>
        <taxon>Elateriformia</taxon>
        <taxon>Elateroidea</taxon>
        <taxon>Lampyridae</taxon>
        <taxon>Lampyrinae</taxon>
        <taxon>Pyrocoelia</taxon>
    </lineage>
</organism>
<dbReference type="Proteomes" id="UP001329430">
    <property type="component" value="Chromosome 7"/>
</dbReference>
<reference evidence="3 4" key="1">
    <citation type="journal article" date="2024" name="Insects">
        <title>An Improved Chromosome-Level Genome Assembly of the Firefly Pyrocoelia pectoralis.</title>
        <authorList>
            <person name="Fu X."/>
            <person name="Meyer-Rochow V.B."/>
            <person name="Ballantyne L."/>
            <person name="Zhu X."/>
        </authorList>
    </citation>
    <scope>NUCLEOTIDE SEQUENCE [LARGE SCALE GENOMIC DNA]</scope>
    <source>
        <strain evidence="3">XCY_ONT2</strain>
    </source>
</reference>
<dbReference type="PANTHER" id="PTHR11012:SF56">
    <property type="entry name" value="CHK KINASE-LIKE DOMAIN-CONTAINING PROTEIN-RELATED"/>
    <property type="match status" value="1"/>
</dbReference>
<keyword evidence="1" id="KW-1133">Transmembrane helix</keyword>
<feature type="transmembrane region" description="Helical" evidence="1">
    <location>
        <begin position="55"/>
        <end position="73"/>
    </location>
</feature>
<sequence length="144" mass="16830">MYAPKLQLIQKDFLEIVFKSNKPSSKFNVLNHGDLWTNNIMFSYNSNGKIKDVRFVSFLLSVVMSLSVLVFQVDYQTLFYSSPAIDLHYFLAAGASFESKKNMTALLKYYFQKLTHYLAKLDVKVTPPKWDDFFEDFRSRAFYG</sequence>
<evidence type="ECO:0000313" key="4">
    <source>
        <dbReference type="Proteomes" id="UP001329430"/>
    </source>
</evidence>